<dbReference type="NCBIfam" id="NF033538">
    <property type="entry name" value="transpos_IS91"/>
    <property type="match status" value="1"/>
</dbReference>
<evidence type="ECO:0000313" key="3">
    <source>
        <dbReference type="EMBL" id="TWO71193.1"/>
    </source>
</evidence>
<dbReference type="PANTHER" id="PTHR37023:SF1">
    <property type="entry name" value="ISSOD25 TRANSPOSASE TNPA_ISSOD25"/>
    <property type="match status" value="1"/>
</dbReference>
<dbReference type="GO" id="GO:0004803">
    <property type="term" value="F:transposase activity"/>
    <property type="evidence" value="ECO:0007669"/>
    <property type="project" value="InterPro"/>
</dbReference>
<gene>
    <name evidence="3" type="ORF">FN976_09650</name>
</gene>
<feature type="domain" description="Transposase IS801/IS1294" evidence="1">
    <location>
        <begin position="144"/>
        <end position="331"/>
    </location>
</feature>
<name>A0A562ZRN0_9BURK</name>
<evidence type="ECO:0000259" key="1">
    <source>
        <dbReference type="Pfam" id="PF04986"/>
    </source>
</evidence>
<dbReference type="Proteomes" id="UP000318199">
    <property type="component" value="Unassembled WGS sequence"/>
</dbReference>
<reference evidence="3 4" key="1">
    <citation type="submission" date="2019-07" db="EMBL/GenBank/DDBJ databases">
        <title>Caenimonas sedimenti sp. nov., isolated from activated sludge.</title>
        <authorList>
            <person name="Xu J."/>
        </authorList>
    </citation>
    <scope>NUCLEOTIDE SEQUENCE [LARGE SCALE GENOMIC DNA]</scope>
    <source>
        <strain evidence="3 4">HX-9-20</strain>
    </source>
</reference>
<keyword evidence="4" id="KW-1185">Reference proteome</keyword>
<dbReference type="InterPro" id="IPR007069">
    <property type="entry name" value="Transposase_32"/>
</dbReference>
<dbReference type="AlphaFoldDB" id="A0A562ZRN0"/>
<dbReference type="InterPro" id="IPR026889">
    <property type="entry name" value="Zn_Tnp"/>
</dbReference>
<comment type="caution">
    <text evidence="3">The sequence shown here is derived from an EMBL/GenBank/DDBJ whole genome shotgun (WGS) entry which is preliminary data.</text>
</comment>
<evidence type="ECO:0000313" key="4">
    <source>
        <dbReference type="Proteomes" id="UP000318199"/>
    </source>
</evidence>
<dbReference type="Pfam" id="PF04986">
    <property type="entry name" value="Y2_Tnp"/>
    <property type="match status" value="1"/>
</dbReference>
<dbReference type="GO" id="GO:0003677">
    <property type="term" value="F:DNA binding"/>
    <property type="evidence" value="ECO:0007669"/>
    <property type="project" value="InterPro"/>
</dbReference>
<dbReference type="GO" id="GO:0006313">
    <property type="term" value="P:DNA transposition"/>
    <property type="evidence" value="ECO:0007669"/>
    <property type="project" value="InterPro"/>
</dbReference>
<dbReference type="Pfam" id="PF14319">
    <property type="entry name" value="Zn_Tnp_IS91"/>
    <property type="match status" value="1"/>
</dbReference>
<dbReference type="InterPro" id="IPR054832">
    <property type="entry name" value="transpos_IS91"/>
</dbReference>
<dbReference type="OrthoDB" id="6979325at2"/>
<proteinExistence type="predicted"/>
<accession>A0A562ZRN0</accession>
<sequence length="401" mass="44567">MERPVLEVADIFRRYGPAWRADQCGHLSLGQLKVMTAIERCRTAALGGHALRCDGCGAAQLAYNSCRNRHCPKCQASAAQRWLQERQADLLPVEYFHVVFTLPAPVATVAYQNKALVYGMLFDVAAEVLQTIAGDAKHLGARIGVTLVLHTWGSALTHHPHVHGIVPGGGLARDGSRWVSCRRGFFLSVRVLSRLFRRRFLEELQRAHGEGRLRLLGDLAALADGAAFARWAAPLRKTEWVVYAKRPFAGPQAVLAYLSRYTHRVAISNSRLIGMADGQVTFRWKDYRAKGRTKHKAMTLEAPEFIRRFLLHVLPAGFHRIRHYGLLSNANHKQDIAQARQLLGVQGSQERTQHAEELSKTQAEGTAPAFVCRHCGCAMTIVEIILRVQNIRGPPPTGPPP</sequence>
<dbReference type="RefSeq" id="WP_145892810.1">
    <property type="nucleotide sequence ID" value="NZ_VOBQ01000008.1"/>
</dbReference>
<protein>
    <submittedName>
        <fullName evidence="3">IS91 family transposase</fullName>
    </submittedName>
</protein>
<feature type="domain" description="Transposase zinc-binding" evidence="2">
    <location>
        <begin position="11"/>
        <end position="102"/>
    </location>
</feature>
<dbReference type="EMBL" id="VOBQ01000008">
    <property type="protein sequence ID" value="TWO71193.1"/>
    <property type="molecule type" value="Genomic_DNA"/>
</dbReference>
<dbReference type="PANTHER" id="PTHR37023">
    <property type="entry name" value="TRANSPOSASE"/>
    <property type="match status" value="1"/>
</dbReference>
<evidence type="ECO:0000259" key="2">
    <source>
        <dbReference type="Pfam" id="PF14319"/>
    </source>
</evidence>
<organism evidence="3 4">
    <name type="scientific">Caenimonas sedimenti</name>
    <dbReference type="NCBI Taxonomy" id="2596921"/>
    <lineage>
        <taxon>Bacteria</taxon>
        <taxon>Pseudomonadati</taxon>
        <taxon>Pseudomonadota</taxon>
        <taxon>Betaproteobacteria</taxon>
        <taxon>Burkholderiales</taxon>
        <taxon>Comamonadaceae</taxon>
        <taxon>Caenimonas</taxon>
    </lineage>
</organism>